<dbReference type="InterPro" id="IPR023393">
    <property type="entry name" value="START-like_dom_sf"/>
</dbReference>
<dbReference type="SUPFAM" id="SSF55961">
    <property type="entry name" value="Bet v1-like"/>
    <property type="match status" value="1"/>
</dbReference>
<sequence length="153" mass="16704">MAQDSFDHSWHVAAEPGAVFAHLADPHSYLGLSPLIVAVRDVSEGVDDSGQPFVAYTAVERFKAGPVRLWDNPIAVTMRVDAGAARIRQDVVSPGRVRLTSLLVLTPESGGTRLDERIELTMPRLLRGFVRGQARSVQLYRAGELSRRLTATA</sequence>
<dbReference type="CDD" id="cd07812">
    <property type="entry name" value="SRPBCC"/>
    <property type="match status" value="1"/>
</dbReference>
<reference evidence="1 2" key="1">
    <citation type="submission" date="2020-08" db="EMBL/GenBank/DDBJ databases">
        <title>Sequencing the genomes of 1000 actinobacteria strains.</title>
        <authorList>
            <person name="Klenk H.-P."/>
        </authorList>
    </citation>
    <scope>NUCLEOTIDE SEQUENCE [LARGE SCALE GENOMIC DNA]</scope>
    <source>
        <strain evidence="1 2">DSM 45362</strain>
    </source>
</reference>
<evidence type="ECO:0008006" key="3">
    <source>
        <dbReference type="Google" id="ProtNLM"/>
    </source>
</evidence>
<comment type="caution">
    <text evidence="1">The sequence shown here is derived from an EMBL/GenBank/DDBJ whole genome shotgun (WGS) entry which is preliminary data.</text>
</comment>
<dbReference type="Proteomes" id="UP000587527">
    <property type="component" value="Unassembled WGS sequence"/>
</dbReference>
<name>A0A841C2H4_9ACTN</name>
<dbReference type="RefSeq" id="WP_184844151.1">
    <property type="nucleotide sequence ID" value="NZ_JACHMN010000003.1"/>
</dbReference>
<dbReference type="EMBL" id="JACHMN010000003">
    <property type="protein sequence ID" value="MBB5873252.1"/>
    <property type="molecule type" value="Genomic_DNA"/>
</dbReference>
<accession>A0A841C2H4</accession>
<protein>
    <recommendedName>
        <fullName evidence="3">SRPBCC family protein</fullName>
    </recommendedName>
</protein>
<gene>
    <name evidence="1" type="ORF">F4553_006686</name>
</gene>
<keyword evidence="2" id="KW-1185">Reference proteome</keyword>
<evidence type="ECO:0000313" key="2">
    <source>
        <dbReference type="Proteomes" id="UP000587527"/>
    </source>
</evidence>
<dbReference type="AlphaFoldDB" id="A0A841C2H4"/>
<proteinExistence type="predicted"/>
<evidence type="ECO:0000313" key="1">
    <source>
        <dbReference type="EMBL" id="MBB5873252.1"/>
    </source>
</evidence>
<organism evidence="1 2">
    <name type="scientific">Allocatelliglobosispora scoriae</name>
    <dbReference type="NCBI Taxonomy" id="643052"/>
    <lineage>
        <taxon>Bacteria</taxon>
        <taxon>Bacillati</taxon>
        <taxon>Actinomycetota</taxon>
        <taxon>Actinomycetes</taxon>
        <taxon>Micromonosporales</taxon>
        <taxon>Micromonosporaceae</taxon>
        <taxon>Allocatelliglobosispora</taxon>
    </lineage>
</organism>
<dbReference type="Gene3D" id="3.30.530.20">
    <property type="match status" value="1"/>
</dbReference>